<evidence type="ECO:0000256" key="1">
    <source>
        <dbReference type="SAM" id="Coils"/>
    </source>
</evidence>
<keyword evidence="1" id="KW-0175">Coiled coil</keyword>
<dbReference type="Proteomes" id="UP000245119">
    <property type="component" value="Linkage Group LG11"/>
</dbReference>
<keyword evidence="2" id="KW-1133">Transmembrane helix</keyword>
<protein>
    <recommendedName>
        <fullName evidence="5">Methyltransferase type 11 domain-containing protein</fullName>
    </recommendedName>
</protein>
<dbReference type="Gene3D" id="3.40.50.150">
    <property type="entry name" value="Vaccinia Virus protein VP39"/>
    <property type="match status" value="1"/>
</dbReference>
<comment type="caution">
    <text evidence="3">The sequence shown here is derived from an EMBL/GenBank/DDBJ whole genome shotgun (WGS) entry which is preliminary data.</text>
</comment>
<name>A0A2T7NKW6_POMCA</name>
<dbReference type="OMA" id="CENQSKE"/>
<sequence length="300" mass="33977">MFLQNRSHFLVGGFLVCVICVLLFIYLLPTYRHWSQHMSSDVEPQSSNDESRMFHADRSGCPECTSASHVREQRNTLSKMLNDLKRQLGQLECDKAKLQNKKDVSSSGGWCKEESDPKESKAHLFDQKMADSLGHFLSGQRVGSFGDGPGKYKEYLLQQGLVASYDAYDGAPFCENVTSGAVKFMDLTLPQFGLLVYDWVVSLEVAEHVPARFEVVLVDNIARHARKGIVLSWAHPGQDGFHHVNNKSPEDVKRLLDEAGFHAHDNDSLSLRKSSTFFWFRENIFVFRRKSEASLIEDDA</sequence>
<dbReference type="AlphaFoldDB" id="A0A2T7NKW6"/>
<evidence type="ECO:0000313" key="4">
    <source>
        <dbReference type="Proteomes" id="UP000245119"/>
    </source>
</evidence>
<accession>A0A2T7NKW6</accession>
<dbReference type="OrthoDB" id="406773at2759"/>
<reference evidence="3 4" key="1">
    <citation type="submission" date="2018-04" db="EMBL/GenBank/DDBJ databases">
        <title>The genome of golden apple snail Pomacea canaliculata provides insight into stress tolerance and invasive adaptation.</title>
        <authorList>
            <person name="Liu C."/>
            <person name="Liu B."/>
            <person name="Ren Y."/>
            <person name="Zhang Y."/>
            <person name="Wang H."/>
            <person name="Li S."/>
            <person name="Jiang F."/>
            <person name="Yin L."/>
            <person name="Zhang G."/>
            <person name="Qian W."/>
            <person name="Fan W."/>
        </authorList>
    </citation>
    <scope>NUCLEOTIDE SEQUENCE [LARGE SCALE GENOMIC DNA]</scope>
    <source>
        <strain evidence="3">SZHN2017</strain>
        <tissue evidence="3">Muscle</tissue>
    </source>
</reference>
<organism evidence="3 4">
    <name type="scientific">Pomacea canaliculata</name>
    <name type="common">Golden apple snail</name>
    <dbReference type="NCBI Taxonomy" id="400727"/>
    <lineage>
        <taxon>Eukaryota</taxon>
        <taxon>Metazoa</taxon>
        <taxon>Spiralia</taxon>
        <taxon>Lophotrochozoa</taxon>
        <taxon>Mollusca</taxon>
        <taxon>Gastropoda</taxon>
        <taxon>Caenogastropoda</taxon>
        <taxon>Architaenioglossa</taxon>
        <taxon>Ampullarioidea</taxon>
        <taxon>Ampullariidae</taxon>
        <taxon>Pomacea</taxon>
    </lineage>
</organism>
<dbReference type="EMBL" id="PZQS01000011">
    <property type="protein sequence ID" value="PVD21810.1"/>
    <property type="molecule type" value="Genomic_DNA"/>
</dbReference>
<feature type="transmembrane region" description="Helical" evidence="2">
    <location>
        <begin position="6"/>
        <end position="28"/>
    </location>
</feature>
<evidence type="ECO:0000256" key="2">
    <source>
        <dbReference type="SAM" id="Phobius"/>
    </source>
</evidence>
<keyword evidence="2" id="KW-0472">Membrane</keyword>
<proteinExistence type="predicted"/>
<feature type="coiled-coil region" evidence="1">
    <location>
        <begin position="67"/>
        <end position="101"/>
    </location>
</feature>
<evidence type="ECO:0000313" key="3">
    <source>
        <dbReference type="EMBL" id="PVD21810.1"/>
    </source>
</evidence>
<keyword evidence="2" id="KW-0812">Transmembrane</keyword>
<dbReference type="InterPro" id="IPR029063">
    <property type="entry name" value="SAM-dependent_MTases_sf"/>
</dbReference>
<keyword evidence="4" id="KW-1185">Reference proteome</keyword>
<evidence type="ECO:0008006" key="5">
    <source>
        <dbReference type="Google" id="ProtNLM"/>
    </source>
</evidence>
<dbReference type="SUPFAM" id="SSF53335">
    <property type="entry name" value="S-adenosyl-L-methionine-dependent methyltransferases"/>
    <property type="match status" value="1"/>
</dbReference>
<gene>
    <name evidence="3" type="ORF">C0Q70_17612</name>
</gene>